<comment type="cofactor">
    <cofactor evidence="1">
        <name>pyridoxal 5'-phosphate</name>
        <dbReference type="ChEBI" id="CHEBI:597326"/>
    </cofactor>
</comment>
<dbReference type="SUPFAM" id="SSF46785">
    <property type="entry name" value="Winged helix' DNA-binding domain"/>
    <property type="match status" value="1"/>
</dbReference>
<evidence type="ECO:0000256" key="6">
    <source>
        <dbReference type="ARBA" id="ARBA00023125"/>
    </source>
</evidence>
<feature type="domain" description="HTH gntR-type" evidence="8">
    <location>
        <begin position="13"/>
        <end position="81"/>
    </location>
</feature>
<reference evidence="9 10" key="1">
    <citation type="submission" date="2015-05" db="EMBL/GenBank/DDBJ databases">
        <title>Whole genome sequence and identification of bacterial endophytes from Costus igneus.</title>
        <authorList>
            <person name="Lee Y.P."/>
            <person name="Gan H.M."/>
            <person name="Eng W."/>
            <person name="Wheatley M.S."/>
            <person name="Caraballo A."/>
            <person name="Polter S."/>
            <person name="Savka M.A."/>
            <person name="Hudson A.O."/>
        </authorList>
    </citation>
    <scope>NUCLEOTIDE SEQUENCE [LARGE SCALE GENOMIC DNA]</scope>
    <source>
        <strain evidence="9 10">RIT379</strain>
    </source>
</reference>
<keyword evidence="7" id="KW-0804">Transcription</keyword>
<dbReference type="EMBL" id="LDPH01000019">
    <property type="protein sequence ID" value="KLV24779.1"/>
    <property type="molecule type" value="Genomic_DNA"/>
</dbReference>
<evidence type="ECO:0000256" key="4">
    <source>
        <dbReference type="ARBA" id="ARBA00022898"/>
    </source>
</evidence>
<evidence type="ECO:0000259" key="8">
    <source>
        <dbReference type="PROSITE" id="PS50949"/>
    </source>
</evidence>
<dbReference type="Gene3D" id="1.10.10.10">
    <property type="entry name" value="Winged helix-like DNA-binding domain superfamily/Winged helix DNA-binding domain"/>
    <property type="match status" value="1"/>
</dbReference>
<evidence type="ECO:0000313" key="10">
    <source>
        <dbReference type="Proteomes" id="UP000036045"/>
    </source>
</evidence>
<dbReference type="PANTHER" id="PTHR46577:SF1">
    <property type="entry name" value="HTH-TYPE TRANSCRIPTIONAL REGULATORY PROTEIN GABR"/>
    <property type="match status" value="1"/>
</dbReference>
<dbReference type="PROSITE" id="PS50949">
    <property type="entry name" value="HTH_GNTR"/>
    <property type="match status" value="1"/>
</dbReference>
<sequence length="464" mass="53619">MNMAIHLHKESTEPVYMQLYNYFKAEILTGKIEAGTKLPSIRYLASYLYISKNTVIDAYQQLWLEGYVESKEKSGYTVVSLPSYEYKNEQNQWNHKNSLKQTGQYSVDFHYGDIDQTNFPTNAWKKTLKEIMEDKQNGWMNYGDKQGELELREEVAGYLYRSRGIQTTADQLVITAGTEQLIQVVLSLLNDCPLHIGMEEPGYNDVRNVFQEKGLSISSIPVSETDGHDLSSLLNSSCNLVYITPSHQFPTGKIMPISKRIELLEWAERENGYIVEDDYDSEFRFQGSPIPSMKAIDQHDRVIYMGTFSKSFLPSLRISYMVLPNVLLEKWKKKRYNETQPCSPILQQALGKFIQKGEFERHIKRMRKVYERKYTFLIQCIKRYMGNKVEIIGEKAGLHLLIRIALKNEAILLSEAEKIGINVYSTKPYFAEERASYPLLLGFGGLKEKEIEEGIINLADAWFM</sequence>
<keyword evidence="10" id="KW-1185">Reference proteome</keyword>
<keyword evidence="3" id="KW-0808">Transferase</keyword>
<gene>
    <name evidence="9" type="ORF">ABW02_17130</name>
</gene>
<comment type="caution">
    <text evidence="9">The sequence shown here is derived from an EMBL/GenBank/DDBJ whole genome shotgun (WGS) entry which is preliminary data.</text>
</comment>
<dbReference type="PANTHER" id="PTHR46577">
    <property type="entry name" value="HTH-TYPE TRANSCRIPTIONAL REGULATORY PROTEIN GABR"/>
    <property type="match status" value="1"/>
</dbReference>
<dbReference type="GO" id="GO:0003700">
    <property type="term" value="F:DNA-binding transcription factor activity"/>
    <property type="evidence" value="ECO:0007669"/>
    <property type="project" value="InterPro"/>
</dbReference>
<dbReference type="InterPro" id="IPR051446">
    <property type="entry name" value="HTH_trans_reg/aminotransferase"/>
</dbReference>
<dbReference type="AlphaFoldDB" id="A0A0J1IFR3"/>
<dbReference type="Pfam" id="PF00155">
    <property type="entry name" value="Aminotran_1_2"/>
    <property type="match status" value="1"/>
</dbReference>
<dbReference type="InterPro" id="IPR004839">
    <property type="entry name" value="Aminotransferase_I/II_large"/>
</dbReference>
<evidence type="ECO:0000256" key="2">
    <source>
        <dbReference type="ARBA" id="ARBA00005384"/>
    </source>
</evidence>
<dbReference type="GO" id="GO:0003677">
    <property type="term" value="F:DNA binding"/>
    <property type="evidence" value="ECO:0007669"/>
    <property type="project" value="UniProtKB-KW"/>
</dbReference>
<dbReference type="CDD" id="cd07377">
    <property type="entry name" value="WHTH_GntR"/>
    <property type="match status" value="1"/>
</dbReference>
<dbReference type="RefSeq" id="WP_047943498.1">
    <property type="nucleotide sequence ID" value="NZ_JARTLH010000058.1"/>
</dbReference>
<name>A0A0J1IFR3_NIACI</name>
<dbReference type="SMART" id="SM00345">
    <property type="entry name" value="HTH_GNTR"/>
    <property type="match status" value="1"/>
</dbReference>
<dbReference type="SUPFAM" id="SSF53383">
    <property type="entry name" value="PLP-dependent transferases"/>
    <property type="match status" value="1"/>
</dbReference>
<keyword evidence="6" id="KW-0238">DNA-binding</keyword>
<dbReference type="GO" id="GO:0008483">
    <property type="term" value="F:transaminase activity"/>
    <property type="evidence" value="ECO:0007669"/>
    <property type="project" value="UniProtKB-KW"/>
</dbReference>
<evidence type="ECO:0000256" key="3">
    <source>
        <dbReference type="ARBA" id="ARBA00022576"/>
    </source>
</evidence>
<evidence type="ECO:0000256" key="5">
    <source>
        <dbReference type="ARBA" id="ARBA00023015"/>
    </source>
</evidence>
<dbReference type="PATRIC" id="fig|1397.4.peg.1635"/>
<dbReference type="InterPro" id="IPR036388">
    <property type="entry name" value="WH-like_DNA-bd_sf"/>
</dbReference>
<comment type="similarity">
    <text evidence="2">In the C-terminal section; belongs to the class-I pyridoxal-phosphate-dependent aminotransferase family.</text>
</comment>
<protein>
    <recommendedName>
        <fullName evidence="8">HTH gntR-type domain-containing protein</fullName>
    </recommendedName>
</protein>
<dbReference type="Pfam" id="PF00392">
    <property type="entry name" value="GntR"/>
    <property type="match status" value="1"/>
</dbReference>
<dbReference type="CDD" id="cd00609">
    <property type="entry name" value="AAT_like"/>
    <property type="match status" value="1"/>
</dbReference>
<dbReference type="GO" id="GO:0030170">
    <property type="term" value="F:pyridoxal phosphate binding"/>
    <property type="evidence" value="ECO:0007669"/>
    <property type="project" value="InterPro"/>
</dbReference>
<dbReference type="Gene3D" id="3.40.640.10">
    <property type="entry name" value="Type I PLP-dependent aspartate aminotransferase-like (Major domain)"/>
    <property type="match status" value="1"/>
</dbReference>
<keyword evidence="3" id="KW-0032">Aminotransferase</keyword>
<accession>A0A0J1IFR3</accession>
<keyword evidence="5" id="KW-0805">Transcription regulation</keyword>
<dbReference type="Proteomes" id="UP000036045">
    <property type="component" value="Unassembled WGS sequence"/>
</dbReference>
<dbReference type="InterPro" id="IPR015424">
    <property type="entry name" value="PyrdxlP-dep_Trfase"/>
</dbReference>
<dbReference type="OrthoDB" id="9808770at2"/>
<dbReference type="InterPro" id="IPR036390">
    <property type="entry name" value="WH_DNA-bd_sf"/>
</dbReference>
<proteinExistence type="inferred from homology"/>
<organism evidence="9 10">
    <name type="scientific">Niallia circulans</name>
    <name type="common">Bacillus circulans</name>
    <dbReference type="NCBI Taxonomy" id="1397"/>
    <lineage>
        <taxon>Bacteria</taxon>
        <taxon>Bacillati</taxon>
        <taxon>Bacillota</taxon>
        <taxon>Bacilli</taxon>
        <taxon>Bacillales</taxon>
        <taxon>Bacillaceae</taxon>
        <taxon>Niallia</taxon>
    </lineage>
</organism>
<evidence type="ECO:0000256" key="1">
    <source>
        <dbReference type="ARBA" id="ARBA00001933"/>
    </source>
</evidence>
<dbReference type="InterPro" id="IPR015421">
    <property type="entry name" value="PyrdxlP-dep_Trfase_major"/>
</dbReference>
<keyword evidence="4" id="KW-0663">Pyridoxal phosphate</keyword>
<dbReference type="InterPro" id="IPR000524">
    <property type="entry name" value="Tscrpt_reg_HTH_GntR"/>
</dbReference>
<evidence type="ECO:0000256" key="7">
    <source>
        <dbReference type="ARBA" id="ARBA00023163"/>
    </source>
</evidence>
<evidence type="ECO:0000313" key="9">
    <source>
        <dbReference type="EMBL" id="KLV24779.1"/>
    </source>
</evidence>